<dbReference type="Proteomes" id="UP001066276">
    <property type="component" value="Chromosome 7"/>
</dbReference>
<proteinExistence type="predicted"/>
<dbReference type="AlphaFoldDB" id="A0AAV7PVV1"/>
<protein>
    <submittedName>
        <fullName evidence="2">Uncharacterized protein</fullName>
    </submittedName>
</protein>
<evidence type="ECO:0000313" key="3">
    <source>
        <dbReference type="Proteomes" id="UP001066276"/>
    </source>
</evidence>
<accession>A0AAV7PVV1</accession>
<feature type="compositionally biased region" description="Basic and acidic residues" evidence="1">
    <location>
        <begin position="90"/>
        <end position="106"/>
    </location>
</feature>
<reference evidence="2" key="1">
    <citation type="journal article" date="2022" name="bioRxiv">
        <title>Sequencing and chromosome-scale assembly of the giantPleurodeles waltlgenome.</title>
        <authorList>
            <person name="Brown T."/>
            <person name="Elewa A."/>
            <person name="Iarovenko S."/>
            <person name="Subramanian E."/>
            <person name="Araus A.J."/>
            <person name="Petzold A."/>
            <person name="Susuki M."/>
            <person name="Suzuki K.-i.T."/>
            <person name="Hayashi T."/>
            <person name="Toyoda A."/>
            <person name="Oliveira C."/>
            <person name="Osipova E."/>
            <person name="Leigh N.D."/>
            <person name="Simon A."/>
            <person name="Yun M.H."/>
        </authorList>
    </citation>
    <scope>NUCLEOTIDE SEQUENCE</scope>
    <source>
        <strain evidence="2">20211129_DDA</strain>
        <tissue evidence="2">Liver</tissue>
    </source>
</reference>
<organism evidence="2 3">
    <name type="scientific">Pleurodeles waltl</name>
    <name type="common">Iberian ribbed newt</name>
    <dbReference type="NCBI Taxonomy" id="8319"/>
    <lineage>
        <taxon>Eukaryota</taxon>
        <taxon>Metazoa</taxon>
        <taxon>Chordata</taxon>
        <taxon>Craniata</taxon>
        <taxon>Vertebrata</taxon>
        <taxon>Euteleostomi</taxon>
        <taxon>Amphibia</taxon>
        <taxon>Batrachia</taxon>
        <taxon>Caudata</taxon>
        <taxon>Salamandroidea</taxon>
        <taxon>Salamandridae</taxon>
        <taxon>Pleurodelinae</taxon>
        <taxon>Pleurodeles</taxon>
    </lineage>
</organism>
<gene>
    <name evidence="2" type="ORF">NDU88_010772</name>
</gene>
<comment type="caution">
    <text evidence="2">The sequence shown here is derived from an EMBL/GenBank/DDBJ whole genome shotgun (WGS) entry which is preliminary data.</text>
</comment>
<keyword evidence="3" id="KW-1185">Reference proteome</keyword>
<feature type="compositionally biased region" description="Basic and acidic residues" evidence="1">
    <location>
        <begin position="157"/>
        <end position="185"/>
    </location>
</feature>
<sequence length="185" mass="21040">MRAGLGGKKEDTAMVGGSGEETGEEKETRRHTNDDREGGGGFVVQTANPRDCPKSQWRGRRPVQTPATLEGKRGYFRRGIAGYANQSRGQGEEAKKRENVHMRDYGPRIMTNKHKQQTGAAREKQRRAKEELRAQTESLREEKQVNRHGLRKIRGTAQEKKTRSTPKREITKEEKKRGGSRQDRS</sequence>
<feature type="region of interest" description="Disordered" evidence="1">
    <location>
        <begin position="1"/>
        <end position="185"/>
    </location>
</feature>
<feature type="compositionally biased region" description="Basic and acidic residues" evidence="1">
    <location>
        <begin position="25"/>
        <end position="38"/>
    </location>
</feature>
<name>A0AAV7PVV1_PLEWA</name>
<feature type="compositionally biased region" description="Basic and acidic residues" evidence="1">
    <location>
        <begin position="128"/>
        <end position="145"/>
    </location>
</feature>
<dbReference type="EMBL" id="JANPWB010000011">
    <property type="protein sequence ID" value="KAJ1132462.1"/>
    <property type="molecule type" value="Genomic_DNA"/>
</dbReference>
<evidence type="ECO:0000313" key="2">
    <source>
        <dbReference type="EMBL" id="KAJ1132462.1"/>
    </source>
</evidence>
<evidence type="ECO:0000256" key="1">
    <source>
        <dbReference type="SAM" id="MobiDB-lite"/>
    </source>
</evidence>